<keyword evidence="4" id="KW-0456">Lyase</keyword>
<keyword evidence="5" id="KW-0119">Carbohydrate metabolism</keyword>
<sequence length="214" mass="22075">MLKPWLHPLPLVAILRGILPSESVAIGRALADAGFRVLEVPLNSPQPMESIQRLAQSLGDGFLVGAGTVMTAEQVQQVADAGGRLIVMPHADTSVIRAAKQAGLLCVPGVVTPTEAFAALAAGADGLKLFPADQISPEGLKAWRAVLPKDVPVLPVGGITPNTMAPWIAAGAQGFGIGSALYAPGIDLAQISQRARAFAQAWNAVSPPSKERSA</sequence>
<comment type="caution">
    <text evidence="6">The sequence shown here is derived from an EMBL/GenBank/DDBJ whole genome shotgun (WGS) entry which is preliminary data.</text>
</comment>
<dbReference type="Gene3D" id="3.20.20.70">
    <property type="entry name" value="Aldolase class I"/>
    <property type="match status" value="1"/>
</dbReference>
<dbReference type="Pfam" id="PF01081">
    <property type="entry name" value="Aldolase"/>
    <property type="match status" value="1"/>
</dbReference>
<name>A0ABS2KEP1_9GAMM</name>
<dbReference type="Proteomes" id="UP001430193">
    <property type="component" value="Unassembled WGS sequence"/>
</dbReference>
<keyword evidence="7" id="KW-1185">Reference proteome</keyword>
<dbReference type="CDD" id="cd00452">
    <property type="entry name" value="KDPG_aldolase"/>
    <property type="match status" value="1"/>
</dbReference>
<evidence type="ECO:0000313" key="6">
    <source>
        <dbReference type="EMBL" id="MBM7129645.1"/>
    </source>
</evidence>
<dbReference type="NCBIfam" id="NF006600">
    <property type="entry name" value="PRK09140.1"/>
    <property type="match status" value="1"/>
</dbReference>
<protein>
    <submittedName>
        <fullName evidence="6">2-dehydro-3-deoxy-6-phosphogalactonate aldolase</fullName>
    </submittedName>
</protein>
<evidence type="ECO:0000256" key="1">
    <source>
        <dbReference type="ARBA" id="ARBA00004761"/>
    </source>
</evidence>
<organism evidence="6 7">
    <name type="scientific">Dyella mobilis</name>
    <dbReference type="NCBI Taxonomy" id="1849582"/>
    <lineage>
        <taxon>Bacteria</taxon>
        <taxon>Pseudomonadati</taxon>
        <taxon>Pseudomonadota</taxon>
        <taxon>Gammaproteobacteria</taxon>
        <taxon>Lysobacterales</taxon>
        <taxon>Rhodanobacteraceae</taxon>
        <taxon>Dyella</taxon>
    </lineage>
</organism>
<comment type="pathway">
    <text evidence="1">Carbohydrate acid metabolism.</text>
</comment>
<accession>A0ABS2KEP1</accession>
<evidence type="ECO:0000256" key="4">
    <source>
        <dbReference type="ARBA" id="ARBA00023239"/>
    </source>
</evidence>
<evidence type="ECO:0000256" key="3">
    <source>
        <dbReference type="ARBA" id="ARBA00011233"/>
    </source>
</evidence>
<evidence type="ECO:0000256" key="5">
    <source>
        <dbReference type="ARBA" id="ARBA00023277"/>
    </source>
</evidence>
<comment type="similarity">
    <text evidence="2">Belongs to the KHG/KDPG aldolase family.</text>
</comment>
<dbReference type="SUPFAM" id="SSF51569">
    <property type="entry name" value="Aldolase"/>
    <property type="match status" value="1"/>
</dbReference>
<evidence type="ECO:0000313" key="7">
    <source>
        <dbReference type="Proteomes" id="UP001430193"/>
    </source>
</evidence>
<dbReference type="PANTHER" id="PTHR30246:SF1">
    <property type="entry name" value="2-DEHYDRO-3-DEOXY-6-PHOSPHOGALACTONATE ALDOLASE-RELATED"/>
    <property type="match status" value="1"/>
</dbReference>
<reference evidence="6" key="1">
    <citation type="submission" date="2020-10" db="EMBL/GenBank/DDBJ databases">
        <title>Phylogeny of dyella-like bacteria.</title>
        <authorList>
            <person name="Fu J."/>
        </authorList>
    </citation>
    <scope>NUCLEOTIDE SEQUENCE</scope>
    <source>
        <strain evidence="6">DHON07</strain>
    </source>
</reference>
<dbReference type="RefSeq" id="WP_204631260.1">
    <property type="nucleotide sequence ID" value="NZ_BSOC01000003.1"/>
</dbReference>
<proteinExistence type="inferred from homology"/>
<dbReference type="PANTHER" id="PTHR30246">
    <property type="entry name" value="2-KETO-3-DEOXY-6-PHOSPHOGLUCONATE ALDOLASE"/>
    <property type="match status" value="1"/>
</dbReference>
<gene>
    <name evidence="6" type="ORF">ISS99_08920</name>
</gene>
<dbReference type="InterPro" id="IPR013785">
    <property type="entry name" value="Aldolase_TIM"/>
</dbReference>
<dbReference type="EMBL" id="JADIKF010000038">
    <property type="protein sequence ID" value="MBM7129645.1"/>
    <property type="molecule type" value="Genomic_DNA"/>
</dbReference>
<evidence type="ECO:0000256" key="2">
    <source>
        <dbReference type="ARBA" id="ARBA00006906"/>
    </source>
</evidence>
<comment type="subunit">
    <text evidence="3">Homotrimer.</text>
</comment>
<dbReference type="InterPro" id="IPR000887">
    <property type="entry name" value="Aldlse_KDPG_KHG"/>
</dbReference>